<dbReference type="HOGENOM" id="CLU_1492924_0_0_2"/>
<proteinExistence type="predicted"/>
<keyword evidence="1" id="KW-0812">Transmembrane</keyword>
<dbReference type="PATRIC" id="fig|1229909.8.peg.1533"/>
<sequence length="185" mass="20883">MLSSVPASSLAFAEHIFNPDAYAQYLDISQLEAEKFVFEFDGTPHTIYYGYHGSLDDSMTDSLGDPTVKEMIINQERKSIEVTFDEVPKKTDFWVRIPFEVLTADKEQYQLLIDGENTGYDIMKMPDGYVVGMIITEDTKHVEIIGTTVIPEFGAFAILILGLSVLGLIYFARKSTIGFTWTRIN</sequence>
<evidence type="ECO:0000313" key="2">
    <source>
        <dbReference type="EMBL" id="AFS83190.1"/>
    </source>
</evidence>
<accession>K0BDQ4</accession>
<dbReference type="KEGG" id="nir:NSED_06960"/>
<dbReference type="EMBL" id="CP003843">
    <property type="protein sequence ID" value="AFS83190.1"/>
    <property type="molecule type" value="Genomic_DNA"/>
</dbReference>
<dbReference type="GeneID" id="13698152"/>
<keyword evidence="1" id="KW-1133">Transmembrane helix</keyword>
<organism evidence="2 3">
    <name type="scientific">Candidatus Nitrosopumilus sediminis</name>
    <dbReference type="NCBI Taxonomy" id="1229909"/>
    <lineage>
        <taxon>Archaea</taxon>
        <taxon>Nitrososphaerota</taxon>
        <taxon>Nitrososphaeria</taxon>
        <taxon>Nitrosopumilales</taxon>
        <taxon>Nitrosopumilaceae</taxon>
        <taxon>Nitrosopumilus</taxon>
    </lineage>
</organism>
<evidence type="ECO:0008006" key="4">
    <source>
        <dbReference type="Google" id="ProtNLM"/>
    </source>
</evidence>
<dbReference type="RefSeq" id="WP_014965560.1">
    <property type="nucleotide sequence ID" value="NC_018656.1"/>
</dbReference>
<keyword evidence="3" id="KW-1185">Reference proteome</keyword>
<feature type="transmembrane region" description="Helical" evidence="1">
    <location>
        <begin position="153"/>
        <end position="172"/>
    </location>
</feature>
<name>K0BDQ4_9ARCH</name>
<gene>
    <name evidence="2" type="ORF">NSED_06960</name>
</gene>
<dbReference type="AlphaFoldDB" id="K0BDQ4"/>
<dbReference type="InterPro" id="IPR027560">
    <property type="entry name" value="PEFG-CTERM"/>
</dbReference>
<dbReference type="eggNOG" id="arCOG08716">
    <property type="taxonomic scope" value="Archaea"/>
</dbReference>
<reference evidence="2 3" key="1">
    <citation type="journal article" date="2012" name="J. Bacteriol.">
        <title>Draft Genome Sequence of an Ammonia-Oxidizing Archaeon, "Candidatus Nitrosopumilus sediminis" AR2, from Svalbard in the Arctic Circle.</title>
        <authorList>
            <person name="Park S.J."/>
            <person name="Kim J.G."/>
            <person name="Jung M.Y."/>
            <person name="Kim S.J."/>
            <person name="Cha I.T."/>
            <person name="Ghai R."/>
            <person name="Martin-Cuadrado A.B."/>
            <person name="Rodriguez-Valera F."/>
            <person name="Rhee S.K."/>
        </authorList>
    </citation>
    <scope>NUCLEOTIDE SEQUENCE [LARGE SCALE GENOMIC DNA]</scope>
    <source>
        <strain evidence="2 3">AR2</strain>
    </source>
</reference>
<dbReference type="Proteomes" id="UP000006100">
    <property type="component" value="Chromosome"/>
</dbReference>
<evidence type="ECO:0000313" key="3">
    <source>
        <dbReference type="Proteomes" id="UP000006100"/>
    </source>
</evidence>
<dbReference type="NCBIfam" id="TIGR04296">
    <property type="entry name" value="PEFG-CTERM"/>
    <property type="match status" value="1"/>
</dbReference>
<dbReference type="STRING" id="1229909.NSED_06960"/>
<evidence type="ECO:0000256" key="1">
    <source>
        <dbReference type="SAM" id="Phobius"/>
    </source>
</evidence>
<keyword evidence="1" id="KW-0472">Membrane</keyword>
<protein>
    <recommendedName>
        <fullName evidence="4">PEFG-CTERM domain-containing protein</fullName>
    </recommendedName>
</protein>